<proteinExistence type="predicted"/>
<dbReference type="GO" id="GO:0005524">
    <property type="term" value="F:ATP binding"/>
    <property type="evidence" value="ECO:0007669"/>
    <property type="project" value="InterPro"/>
</dbReference>
<dbReference type="Pfam" id="PF00946">
    <property type="entry name" value="Mononeg_RNA_pol"/>
    <property type="match status" value="1"/>
</dbReference>
<dbReference type="PROSITE" id="PS50526">
    <property type="entry name" value="RDRP_SSRNA_NEG_NONSEG"/>
    <property type="match status" value="1"/>
</dbReference>
<dbReference type="AlphaFoldDB" id="A0A915JG90"/>
<keyword evidence="2" id="KW-1185">Reference proteome</keyword>
<sequence>MRAQTSFKRVRDDGIGNAGLTQENKSTYVGETVWDNHFGSFEGLRQKGWTLITIAVLLYVELERGISGIVTGQGDNQIIIAYFPIPDHYQTIDEYLENEPETIKTSVENYIDFIPQAFREIGLELKAEETYASLEIFAYGKDIISQGAFMPTTYIN</sequence>
<dbReference type="Proteomes" id="UP000887565">
    <property type="component" value="Unplaced"/>
</dbReference>
<accession>A0A915JG90</accession>
<evidence type="ECO:0000313" key="3">
    <source>
        <dbReference type="WBParaSite" id="nRc.2.0.1.t24937-RA"/>
    </source>
</evidence>
<dbReference type="WBParaSite" id="nRc.2.0.1.t24937-RA">
    <property type="protein sequence ID" value="nRc.2.0.1.t24937-RA"/>
    <property type="gene ID" value="nRc.2.0.1.g24937"/>
</dbReference>
<dbReference type="GO" id="GO:0003968">
    <property type="term" value="F:RNA-directed RNA polymerase activity"/>
    <property type="evidence" value="ECO:0007669"/>
    <property type="project" value="InterPro"/>
</dbReference>
<feature type="domain" description="RdRp catalytic" evidence="1">
    <location>
        <begin position="1"/>
        <end position="147"/>
    </location>
</feature>
<reference evidence="3" key="1">
    <citation type="submission" date="2022-11" db="UniProtKB">
        <authorList>
            <consortium name="WormBaseParasite"/>
        </authorList>
    </citation>
    <scope>IDENTIFICATION</scope>
</reference>
<dbReference type="InterPro" id="IPR014023">
    <property type="entry name" value="Mononeg_RNA_pol_cat"/>
</dbReference>
<name>A0A915JG90_ROMCU</name>
<protein>
    <submittedName>
        <fullName evidence="3">RdRp catalytic domain-containing protein</fullName>
    </submittedName>
</protein>
<organism evidence="2 3">
    <name type="scientific">Romanomermis culicivorax</name>
    <name type="common">Nematode worm</name>
    <dbReference type="NCBI Taxonomy" id="13658"/>
    <lineage>
        <taxon>Eukaryota</taxon>
        <taxon>Metazoa</taxon>
        <taxon>Ecdysozoa</taxon>
        <taxon>Nematoda</taxon>
        <taxon>Enoplea</taxon>
        <taxon>Dorylaimia</taxon>
        <taxon>Mermithida</taxon>
        <taxon>Mermithoidea</taxon>
        <taxon>Mermithidae</taxon>
        <taxon>Romanomermis</taxon>
    </lineage>
</organism>
<dbReference type="GO" id="GO:0004482">
    <property type="term" value="F:mRNA 5'-cap (guanine-N7-)-methyltransferase activity"/>
    <property type="evidence" value="ECO:0007669"/>
    <property type="project" value="InterPro"/>
</dbReference>
<evidence type="ECO:0000259" key="1">
    <source>
        <dbReference type="PROSITE" id="PS50526"/>
    </source>
</evidence>
<evidence type="ECO:0000313" key="2">
    <source>
        <dbReference type="Proteomes" id="UP000887565"/>
    </source>
</evidence>